<sequence length="104" mass="11970">MLACINAGNFEPTTQFCKIGYQEVQGEVAFSMMHPCISYLLHSYSPFSEFKPTNSGFLKKLNQDYNDYHAKKMFIDVILEKLYLTHERSLHIGKDGCSRNILLV</sequence>
<gene>
    <name evidence="1" type="primary">SBOV29801_1</name>
    <name evidence="1" type="ORF">NCTC6947_01017</name>
</gene>
<accession>A0A509BK53</accession>
<dbReference type="AlphaFoldDB" id="A0A509BK53"/>
<protein>
    <submittedName>
        <fullName evidence="1">Secreted protein in the Sop family transferred to eukaryotic cells</fullName>
    </submittedName>
</protein>
<evidence type="ECO:0000313" key="1">
    <source>
        <dbReference type="EMBL" id="VUC74210.1"/>
    </source>
</evidence>
<organism evidence="1">
    <name type="scientific">Salmonella sp. NCTC 6947</name>
    <dbReference type="NCBI Taxonomy" id="2583581"/>
    <lineage>
        <taxon>Bacteria</taxon>
        <taxon>Pseudomonadati</taxon>
        <taxon>Pseudomonadota</taxon>
        <taxon>Gammaproteobacteria</taxon>
        <taxon>Enterobacterales</taxon>
        <taxon>Enterobacteriaceae</taxon>
        <taxon>Salmonella</taxon>
    </lineage>
</organism>
<dbReference type="EMBL" id="CABFNZ010000003">
    <property type="protein sequence ID" value="VUC74210.1"/>
    <property type="molecule type" value="Genomic_DNA"/>
</dbReference>
<proteinExistence type="predicted"/>
<dbReference type="InterPro" id="IPR022747">
    <property type="entry name" value="SopD"/>
</dbReference>
<dbReference type="GO" id="GO:0033644">
    <property type="term" value="C:host cell membrane"/>
    <property type="evidence" value="ECO:0007669"/>
    <property type="project" value="InterPro"/>
</dbReference>
<dbReference type="Pfam" id="PF11047">
    <property type="entry name" value="SopD"/>
    <property type="match status" value="1"/>
</dbReference>
<reference evidence="1" key="1">
    <citation type="submission" date="2019-06" db="EMBL/GenBank/DDBJ databases">
        <authorList>
            <consortium name="Pathogen Informatics"/>
        </authorList>
    </citation>
    <scope>NUCLEOTIDE SEQUENCE</scope>
    <source>
        <strain evidence="1">NCTC6947</strain>
    </source>
</reference>
<name>A0A509BK53_9ENTR</name>